<proteinExistence type="predicted"/>
<dbReference type="EMBL" id="JAACNH010000009">
    <property type="protein sequence ID" value="KAG8432750.1"/>
    <property type="molecule type" value="Genomic_DNA"/>
</dbReference>
<name>A0A8T2INX9_9PIPI</name>
<dbReference type="AlphaFoldDB" id="A0A8T2INX9"/>
<protein>
    <submittedName>
        <fullName evidence="2">Uncharacterized protein</fullName>
    </submittedName>
</protein>
<gene>
    <name evidence="2" type="ORF">GDO86_017117</name>
</gene>
<organism evidence="2 3">
    <name type="scientific">Hymenochirus boettgeri</name>
    <name type="common">Congo dwarf clawed frog</name>
    <dbReference type="NCBI Taxonomy" id="247094"/>
    <lineage>
        <taxon>Eukaryota</taxon>
        <taxon>Metazoa</taxon>
        <taxon>Chordata</taxon>
        <taxon>Craniata</taxon>
        <taxon>Vertebrata</taxon>
        <taxon>Euteleostomi</taxon>
        <taxon>Amphibia</taxon>
        <taxon>Batrachia</taxon>
        <taxon>Anura</taxon>
        <taxon>Pipoidea</taxon>
        <taxon>Pipidae</taxon>
        <taxon>Pipinae</taxon>
        <taxon>Hymenochirus</taxon>
    </lineage>
</organism>
<evidence type="ECO:0000313" key="3">
    <source>
        <dbReference type="Proteomes" id="UP000812440"/>
    </source>
</evidence>
<dbReference type="OrthoDB" id="9837077at2759"/>
<keyword evidence="3" id="KW-1185">Reference proteome</keyword>
<feature type="region of interest" description="Disordered" evidence="1">
    <location>
        <begin position="1"/>
        <end position="45"/>
    </location>
</feature>
<dbReference type="Proteomes" id="UP000812440">
    <property type="component" value="Chromosome 9"/>
</dbReference>
<feature type="compositionally biased region" description="Basic and acidic residues" evidence="1">
    <location>
        <begin position="17"/>
        <end position="28"/>
    </location>
</feature>
<comment type="caution">
    <text evidence="2">The sequence shown here is derived from an EMBL/GenBank/DDBJ whole genome shotgun (WGS) entry which is preliminary data.</text>
</comment>
<evidence type="ECO:0000256" key="1">
    <source>
        <dbReference type="SAM" id="MobiDB-lite"/>
    </source>
</evidence>
<reference evidence="2" key="1">
    <citation type="thesis" date="2020" institute="ProQuest LLC" country="789 East Eisenhower Parkway, Ann Arbor, MI, USA">
        <title>Comparative Genomics and Chromosome Evolution.</title>
        <authorList>
            <person name="Mudd A.B."/>
        </authorList>
    </citation>
    <scope>NUCLEOTIDE SEQUENCE</scope>
    <source>
        <strain evidence="2">Female2</strain>
        <tissue evidence="2">Blood</tissue>
    </source>
</reference>
<sequence length="82" mass="9328">MGNTVTCCVSPDASPKAGRDRGVAERGDPYQGEVELQETDPGPHLQHISDREFPVVRQQPNWKCHLFLCRYLQPRLHSEETL</sequence>
<evidence type="ECO:0000313" key="2">
    <source>
        <dbReference type="EMBL" id="KAG8432750.1"/>
    </source>
</evidence>
<accession>A0A8T2INX9</accession>